<evidence type="ECO:0000313" key="7">
    <source>
        <dbReference type="EMBL" id="KXB80706.1"/>
    </source>
</evidence>
<evidence type="ECO:0000256" key="3">
    <source>
        <dbReference type="ARBA" id="ARBA00022603"/>
    </source>
</evidence>
<dbReference type="EMBL" id="LSDN01000014">
    <property type="protein sequence ID" value="KXB80706.1"/>
    <property type="molecule type" value="Genomic_DNA"/>
</dbReference>
<keyword evidence="3 7" id="KW-0489">Methyltransferase</keyword>
<keyword evidence="5" id="KW-0949">S-adenosyl-L-methionine</keyword>
<dbReference type="GO" id="GO:0003676">
    <property type="term" value="F:nucleic acid binding"/>
    <property type="evidence" value="ECO:0007669"/>
    <property type="project" value="InterPro"/>
</dbReference>
<evidence type="ECO:0000256" key="1">
    <source>
        <dbReference type="ARBA" id="ARBA00006594"/>
    </source>
</evidence>
<dbReference type="Proteomes" id="UP000070572">
    <property type="component" value="Unassembled WGS sequence"/>
</dbReference>
<evidence type="ECO:0000256" key="2">
    <source>
        <dbReference type="ARBA" id="ARBA00011900"/>
    </source>
</evidence>
<dbReference type="Gene3D" id="1.10.1020.10">
    <property type="entry name" value="Adenine-specific Methyltransferase, Domain 2"/>
    <property type="match status" value="1"/>
</dbReference>
<accession>A0AB34WZ87</accession>
<dbReference type="InterPro" id="IPR012327">
    <property type="entry name" value="MeTrfase_D12"/>
</dbReference>
<dbReference type="GO" id="GO:0032259">
    <property type="term" value="P:methylation"/>
    <property type="evidence" value="ECO:0007669"/>
    <property type="project" value="UniProtKB-KW"/>
</dbReference>
<keyword evidence="4" id="KW-0808">Transferase</keyword>
<name>A0AB34WZ87_9ACTO</name>
<sequence length="364" mass="40650">MLGVWFIVSGREGGQLIKYLGSKRNLVPALGNIASAAGARSALDLFSGTTRVAQEFKRRGIFTTACDLASYSYQLARTYIETDADTVDVATLRTHLDAMSSLEGKEGYFTETFCRQARFFQPHNGKRIDACRDYLVDLQDDPLFPILLTSLMEAADRVDSTTGVQMAYLKKWAPRSYNQLELRLPQLLSGKGQALQGDALKLVDQVPAVDLAYLDPPYNQHRYFTNYHIWETLVRWDAPEAYGVARKRVDARGDQHRSAFNSKRTMAQSFFSLLTRVRAKTIVVSYNDEAWIDEDEMVNAILEAGFPQVKKFGFSQRRYVGAKIGIYDPRGKKVGKPGADRNTENVFVGGSSATVSQISAALLP</sequence>
<dbReference type="GO" id="GO:0009307">
    <property type="term" value="P:DNA restriction-modification system"/>
    <property type="evidence" value="ECO:0007669"/>
    <property type="project" value="InterPro"/>
</dbReference>
<evidence type="ECO:0000313" key="8">
    <source>
        <dbReference type="Proteomes" id="UP000070572"/>
    </source>
</evidence>
<evidence type="ECO:0000256" key="6">
    <source>
        <dbReference type="ARBA" id="ARBA00047942"/>
    </source>
</evidence>
<dbReference type="Pfam" id="PF02086">
    <property type="entry name" value="MethyltransfD12"/>
    <property type="match status" value="1"/>
</dbReference>
<protein>
    <recommendedName>
        <fullName evidence="2">site-specific DNA-methyltransferase (adenine-specific)</fullName>
        <ecNumber evidence="2">2.1.1.72</ecNumber>
    </recommendedName>
</protein>
<proteinExistence type="inferred from homology"/>
<comment type="caution">
    <text evidence="7">The sequence shown here is derived from an EMBL/GenBank/DDBJ whole genome shotgun (WGS) entry which is preliminary data.</text>
</comment>
<evidence type="ECO:0000256" key="5">
    <source>
        <dbReference type="ARBA" id="ARBA00022691"/>
    </source>
</evidence>
<organism evidence="7 8">
    <name type="scientific">Varibaculum cambriense</name>
    <dbReference type="NCBI Taxonomy" id="184870"/>
    <lineage>
        <taxon>Bacteria</taxon>
        <taxon>Bacillati</taxon>
        <taxon>Actinomycetota</taxon>
        <taxon>Actinomycetes</taxon>
        <taxon>Actinomycetales</taxon>
        <taxon>Actinomycetaceae</taxon>
        <taxon>Varibaculum</taxon>
    </lineage>
</organism>
<dbReference type="InterPro" id="IPR023095">
    <property type="entry name" value="Ade_MeTrfase_dom_2"/>
</dbReference>
<reference evidence="7 8" key="1">
    <citation type="submission" date="2016-01" db="EMBL/GenBank/DDBJ databases">
        <authorList>
            <person name="Mitreva M."/>
            <person name="Pepin K.H."/>
            <person name="Mihindukulasuriya K.A."/>
            <person name="Fulton R."/>
            <person name="Fronick C."/>
            <person name="O'Laughlin M."/>
            <person name="Miner T."/>
            <person name="Herter B."/>
            <person name="Rosa B.A."/>
            <person name="Cordes M."/>
            <person name="Tomlinson C."/>
            <person name="Wollam A."/>
            <person name="Palsikar V.B."/>
            <person name="Mardis E.R."/>
            <person name="Wilson R.K."/>
        </authorList>
    </citation>
    <scope>NUCLEOTIDE SEQUENCE [LARGE SCALE GENOMIC DNA]</scope>
    <source>
        <strain evidence="7 8">DNF00696</strain>
    </source>
</reference>
<dbReference type="Gene3D" id="3.40.50.150">
    <property type="entry name" value="Vaccinia Virus protein VP39"/>
    <property type="match status" value="1"/>
</dbReference>
<dbReference type="InterPro" id="IPR029063">
    <property type="entry name" value="SAM-dependent_MTases_sf"/>
</dbReference>
<comment type="catalytic activity">
    <reaction evidence="6">
        <text>a 2'-deoxyadenosine in DNA + S-adenosyl-L-methionine = an N(6)-methyl-2'-deoxyadenosine in DNA + S-adenosyl-L-homocysteine + H(+)</text>
        <dbReference type="Rhea" id="RHEA:15197"/>
        <dbReference type="Rhea" id="RHEA-COMP:12418"/>
        <dbReference type="Rhea" id="RHEA-COMP:12419"/>
        <dbReference type="ChEBI" id="CHEBI:15378"/>
        <dbReference type="ChEBI" id="CHEBI:57856"/>
        <dbReference type="ChEBI" id="CHEBI:59789"/>
        <dbReference type="ChEBI" id="CHEBI:90615"/>
        <dbReference type="ChEBI" id="CHEBI:90616"/>
        <dbReference type="EC" id="2.1.1.72"/>
    </reaction>
</comment>
<comment type="similarity">
    <text evidence="1">Belongs to the N(4)/N(6)-methyltransferase family.</text>
</comment>
<gene>
    <name evidence="7" type="ORF">HMPREF1862_01013</name>
</gene>
<dbReference type="PROSITE" id="PS00092">
    <property type="entry name" value="N6_MTASE"/>
    <property type="match status" value="1"/>
</dbReference>
<dbReference type="GO" id="GO:0009007">
    <property type="term" value="F:site-specific DNA-methyltransferase (adenine-specific) activity"/>
    <property type="evidence" value="ECO:0007669"/>
    <property type="project" value="UniProtKB-EC"/>
</dbReference>
<evidence type="ECO:0000256" key="4">
    <source>
        <dbReference type="ARBA" id="ARBA00022679"/>
    </source>
</evidence>
<dbReference type="AlphaFoldDB" id="A0AB34WZ87"/>
<dbReference type="InterPro" id="IPR002052">
    <property type="entry name" value="DNA_methylase_N6_adenine_CS"/>
</dbReference>
<dbReference type="SUPFAM" id="SSF53335">
    <property type="entry name" value="S-adenosyl-L-methionine-dependent methyltransferases"/>
    <property type="match status" value="1"/>
</dbReference>
<dbReference type="EC" id="2.1.1.72" evidence="2"/>